<dbReference type="AlphaFoldDB" id="A0A2J6S885"/>
<evidence type="ECO:0000313" key="6">
    <source>
        <dbReference type="EMBL" id="PMD46971.1"/>
    </source>
</evidence>
<evidence type="ECO:0000256" key="2">
    <source>
        <dbReference type="ARBA" id="ARBA00022692"/>
    </source>
</evidence>
<dbReference type="GO" id="GO:0016020">
    <property type="term" value="C:membrane"/>
    <property type="evidence" value="ECO:0007669"/>
    <property type="project" value="UniProtKB-SubCell"/>
</dbReference>
<evidence type="ECO:0000256" key="5">
    <source>
        <dbReference type="SAM" id="Phobius"/>
    </source>
</evidence>
<evidence type="ECO:0000256" key="4">
    <source>
        <dbReference type="ARBA" id="ARBA00023136"/>
    </source>
</evidence>
<dbReference type="Gene3D" id="1.20.58.340">
    <property type="entry name" value="Magnesium transport protein CorA, transmembrane region"/>
    <property type="match status" value="1"/>
</dbReference>
<evidence type="ECO:0000313" key="7">
    <source>
        <dbReference type="Proteomes" id="UP000235786"/>
    </source>
</evidence>
<keyword evidence="7" id="KW-1185">Reference proteome</keyword>
<dbReference type="Proteomes" id="UP000235786">
    <property type="component" value="Unassembled WGS sequence"/>
</dbReference>
<dbReference type="InterPro" id="IPR045863">
    <property type="entry name" value="CorA_TM1_TM2"/>
</dbReference>
<evidence type="ECO:0000256" key="1">
    <source>
        <dbReference type="ARBA" id="ARBA00004141"/>
    </source>
</evidence>
<name>A0A2J6S885_HYAVF</name>
<evidence type="ECO:0000256" key="3">
    <source>
        <dbReference type="ARBA" id="ARBA00022989"/>
    </source>
</evidence>
<proteinExistence type="predicted"/>
<keyword evidence="4 5" id="KW-0472">Membrane</keyword>
<dbReference type="STRING" id="1149755.A0A2J6S885"/>
<feature type="transmembrane region" description="Helical" evidence="5">
    <location>
        <begin position="341"/>
        <end position="358"/>
    </location>
</feature>
<dbReference type="SUPFAM" id="SSF144083">
    <property type="entry name" value="Magnesium transport protein CorA, transmembrane region"/>
    <property type="match status" value="1"/>
</dbReference>
<comment type="subcellular location">
    <subcellularLocation>
        <location evidence="1">Membrane</location>
        <topology evidence="1">Multi-pass membrane protein</topology>
    </subcellularLocation>
</comment>
<gene>
    <name evidence="6" type="ORF">L207DRAFT_522437</name>
</gene>
<sequence>MGTDEPAQRNNPTYRSFETSAAIIKRAGWKIRHPMIENIPDEASAQAFIKTLLRRDKRQNQEESRFRLLCIKVDDRSQIPKQQPTVDTAAEARWINSEFGSFIQKGTVGSAVLTETGDISLIVQTPDDDLPFLTLSMREIHTEGRQRRSDWVCLFFIGPDIDLESLLHETVFPSDYSPLSPDFMFLPVRILKNEVEQVGRELKELKKLVLKGDDRLLSKDLASLDCVKNELFELGKTHLKLRDRWLFAKGLAENLVKCFSEIARLQEKDIGSNSSSSGSKATYSKILMQRVETQMAMSDILQLDLDAIPPKIKQQHKTIDTKLSIMIAEDTRRDSSSMKTIAVLTLVFLPATAMASIFSMSMLDWQAKDGDTVVSSKIWIYAVVAVVLTCVVLVVWILWFKWTQKKYDKKMWNDIETADNPNSKETT</sequence>
<reference evidence="6 7" key="1">
    <citation type="submission" date="2016-04" db="EMBL/GenBank/DDBJ databases">
        <title>A degradative enzymes factory behind the ericoid mycorrhizal symbiosis.</title>
        <authorList>
            <consortium name="DOE Joint Genome Institute"/>
            <person name="Martino E."/>
            <person name="Morin E."/>
            <person name="Grelet G."/>
            <person name="Kuo A."/>
            <person name="Kohler A."/>
            <person name="Daghino S."/>
            <person name="Barry K."/>
            <person name="Choi C."/>
            <person name="Cichocki N."/>
            <person name="Clum A."/>
            <person name="Copeland A."/>
            <person name="Hainaut M."/>
            <person name="Haridas S."/>
            <person name="Labutti K."/>
            <person name="Lindquist E."/>
            <person name="Lipzen A."/>
            <person name="Khouja H.-R."/>
            <person name="Murat C."/>
            <person name="Ohm R."/>
            <person name="Olson A."/>
            <person name="Spatafora J."/>
            <person name="Veneault-Fourrey C."/>
            <person name="Henrissat B."/>
            <person name="Grigoriev I."/>
            <person name="Martin F."/>
            <person name="Perotto S."/>
        </authorList>
    </citation>
    <scope>NUCLEOTIDE SEQUENCE [LARGE SCALE GENOMIC DNA]</scope>
    <source>
        <strain evidence="6 7">F</strain>
    </source>
</reference>
<accession>A0A2J6S885</accession>
<protein>
    <submittedName>
        <fullName evidence="6">Uncharacterized protein</fullName>
    </submittedName>
</protein>
<organism evidence="6 7">
    <name type="scientific">Hyaloscypha variabilis (strain UAMH 11265 / GT02V1 / F)</name>
    <name type="common">Meliniomyces variabilis</name>
    <dbReference type="NCBI Taxonomy" id="1149755"/>
    <lineage>
        <taxon>Eukaryota</taxon>
        <taxon>Fungi</taxon>
        <taxon>Dikarya</taxon>
        <taxon>Ascomycota</taxon>
        <taxon>Pezizomycotina</taxon>
        <taxon>Leotiomycetes</taxon>
        <taxon>Helotiales</taxon>
        <taxon>Hyaloscyphaceae</taxon>
        <taxon>Hyaloscypha</taxon>
        <taxon>Hyaloscypha variabilis</taxon>
    </lineage>
</organism>
<dbReference type="OrthoDB" id="2830640at2759"/>
<dbReference type="EMBL" id="KZ613938">
    <property type="protein sequence ID" value="PMD46971.1"/>
    <property type="molecule type" value="Genomic_DNA"/>
</dbReference>
<keyword evidence="3 5" id="KW-1133">Transmembrane helix</keyword>
<feature type="transmembrane region" description="Helical" evidence="5">
    <location>
        <begin position="378"/>
        <end position="400"/>
    </location>
</feature>
<keyword evidence="2 5" id="KW-0812">Transmembrane</keyword>